<evidence type="ECO:0000256" key="8">
    <source>
        <dbReference type="ARBA" id="ARBA00023098"/>
    </source>
</evidence>
<dbReference type="PANTHER" id="PTHR21248">
    <property type="entry name" value="CARDIOLIPIN SYNTHASE"/>
    <property type="match status" value="1"/>
</dbReference>
<evidence type="ECO:0000256" key="7">
    <source>
        <dbReference type="ARBA" id="ARBA00022989"/>
    </source>
</evidence>
<keyword evidence="8 12" id="KW-0443">Lipid metabolism</keyword>
<name>A0A0A2E140_9PORP</name>
<comment type="catalytic activity">
    <reaction evidence="12">
        <text>2 a 1,2-diacyl-sn-glycero-3-phospho-(1'-sn-glycerol) = a cardiolipin + glycerol</text>
        <dbReference type="Rhea" id="RHEA:31451"/>
        <dbReference type="ChEBI" id="CHEBI:17754"/>
        <dbReference type="ChEBI" id="CHEBI:62237"/>
        <dbReference type="ChEBI" id="CHEBI:64716"/>
    </reaction>
</comment>
<evidence type="ECO:0000256" key="6">
    <source>
        <dbReference type="ARBA" id="ARBA00022737"/>
    </source>
</evidence>
<dbReference type="OrthoDB" id="9762009at2"/>
<dbReference type="GO" id="GO:0005886">
    <property type="term" value="C:plasma membrane"/>
    <property type="evidence" value="ECO:0007669"/>
    <property type="project" value="UniProtKB-SubCell"/>
</dbReference>
<dbReference type="SMART" id="SM00155">
    <property type="entry name" value="PLDc"/>
    <property type="match status" value="2"/>
</dbReference>
<dbReference type="CDD" id="cd09112">
    <property type="entry name" value="PLDc_CLS_2"/>
    <property type="match status" value="1"/>
</dbReference>
<dbReference type="InterPro" id="IPR001736">
    <property type="entry name" value="PLipase_D/transphosphatidylase"/>
</dbReference>
<keyword evidence="5 12" id="KW-0812">Transmembrane</keyword>
<evidence type="ECO:0000256" key="10">
    <source>
        <dbReference type="ARBA" id="ARBA00023209"/>
    </source>
</evidence>
<dbReference type="EMBL" id="JRAI01000015">
    <property type="protein sequence ID" value="KGN87304.1"/>
    <property type="molecule type" value="Genomic_DNA"/>
</dbReference>
<dbReference type="InterPro" id="IPR022924">
    <property type="entry name" value="Cardiolipin_synthase"/>
</dbReference>
<comment type="subcellular location">
    <subcellularLocation>
        <location evidence="1 12">Cell membrane</location>
        <topology evidence="1 12">Multi-pass membrane protein</topology>
    </subcellularLocation>
</comment>
<comment type="caution">
    <text evidence="12">Lacks conserved residue(s) required for the propagation of feature annotation.</text>
</comment>
<keyword evidence="10 12" id="KW-0594">Phospholipid biosynthesis</keyword>
<comment type="function">
    <text evidence="12">Catalyzes the reversible phosphatidyl group transfer from one phosphatidylglycerol molecule to another to form cardiolipin (CL) (diphosphatidylglycerol) and glycerol.</text>
</comment>
<sequence length="473" mass="54307">MIALLIIVYMLMTAAVSAVIISENRNPLKATSWILVVSFVPVLGLIVYIFFGQDQRRRRIVSRRIYRRIMLKPHYLSIPEAQLEAMNNIQLNPIMKLINNNSDSPVMLSSPPDIFTAGKDMFDCFFRDIEAARHHVHIQFYVIEDDHLGSRLADLLVRKVQEGVKVRVIFDHVGSWATGRGYWKRLRRAGVEAYPFMPVFFPILSSRVNYRNHRKVAVIDGKIGYLGGMNVADRYYSGNRLGMWRDTHFRMTGNVVAGLQSSFLLDWYVVSRRVINLSGYYPDLPIPVSNEGVKIQLVRSGPVGQWRTIEQATIYCIERACEHVYIETPYFLPTEGLNNALITAALAGIEVHLLVPKRSDARLPQVAAFSYVEDLLQAGVHVHLYTNGFLHSKLMMVDSQVASIGSTNMDFRSLENNFEFNGIIYDEPTVRRLEAIFFEDLLQSEPLDLKRWRKRSRIKKFSESFVRLFSPLL</sequence>
<dbReference type="eggNOG" id="COG1502">
    <property type="taxonomic scope" value="Bacteria"/>
</dbReference>
<reference evidence="15 16" key="1">
    <citation type="submission" date="2014-08" db="EMBL/GenBank/DDBJ databases">
        <title>Porphyromonas gulae strain:COT-052_OH1451 Genome sequencing.</title>
        <authorList>
            <person name="Wallis C."/>
            <person name="Deusch O."/>
            <person name="O'Flynn C."/>
            <person name="Davis I."/>
            <person name="Jospin G."/>
            <person name="Darling A.E."/>
            <person name="Coil D.A."/>
            <person name="Alexiev A."/>
            <person name="Horsfall A."/>
            <person name="Kirkwood N."/>
            <person name="Harris S."/>
            <person name="Eisen J.A."/>
        </authorList>
    </citation>
    <scope>NUCLEOTIDE SEQUENCE [LARGE SCALE GENOMIC DNA]</scope>
    <source>
        <strain evidence="16">COT-052 OH1451</strain>
    </source>
</reference>
<keyword evidence="9 12" id="KW-0472">Membrane</keyword>
<accession>A0A0A2E140</accession>
<gene>
    <name evidence="15" type="ORF">HR08_02580</name>
</gene>
<dbReference type="PROSITE" id="PS50035">
    <property type="entry name" value="PLD"/>
    <property type="match status" value="2"/>
</dbReference>
<feature type="transmembrane region" description="Helical" evidence="12">
    <location>
        <begin position="33"/>
        <end position="51"/>
    </location>
</feature>
<dbReference type="EC" id="2.7.8.-" evidence="12 13"/>
<feature type="active site" evidence="12">
    <location>
        <position position="213"/>
    </location>
</feature>
<comment type="caution">
    <text evidence="15">The sequence shown here is derived from an EMBL/GenBank/DDBJ whole genome shotgun (WGS) entry which is preliminary data.</text>
</comment>
<evidence type="ECO:0000313" key="15">
    <source>
        <dbReference type="EMBL" id="KGN87304.1"/>
    </source>
</evidence>
<evidence type="ECO:0000256" key="1">
    <source>
        <dbReference type="ARBA" id="ARBA00004651"/>
    </source>
</evidence>
<dbReference type="HAMAP" id="MF_01916">
    <property type="entry name" value="Cardiolipin_synth_Cls"/>
    <property type="match status" value="1"/>
</dbReference>
<feature type="active site" evidence="12">
    <location>
        <position position="398"/>
    </location>
</feature>
<dbReference type="AlphaFoldDB" id="A0A0A2E140"/>
<evidence type="ECO:0000259" key="14">
    <source>
        <dbReference type="PROSITE" id="PS50035"/>
    </source>
</evidence>
<dbReference type="SUPFAM" id="SSF56024">
    <property type="entry name" value="Phospholipase D/nuclease"/>
    <property type="match status" value="2"/>
</dbReference>
<proteinExistence type="inferred from homology"/>
<keyword evidence="11 12" id="KW-1208">Phospholipid metabolism</keyword>
<keyword evidence="3 12" id="KW-0444">Lipid biosynthesis</keyword>
<evidence type="ECO:0000256" key="4">
    <source>
        <dbReference type="ARBA" id="ARBA00022679"/>
    </source>
</evidence>
<dbReference type="GO" id="GO:0008808">
    <property type="term" value="F:cardiolipin synthase activity"/>
    <property type="evidence" value="ECO:0007669"/>
    <property type="project" value="UniProtKB-UniRule"/>
</dbReference>
<feature type="domain" description="PLD phosphodiesterase" evidence="14">
    <location>
        <begin position="208"/>
        <end position="235"/>
    </location>
</feature>
<feature type="active site" evidence="12">
    <location>
        <position position="215"/>
    </location>
</feature>
<feature type="active site" evidence="12">
    <location>
        <position position="391"/>
    </location>
</feature>
<dbReference type="InterPro" id="IPR027379">
    <property type="entry name" value="CLS_N"/>
</dbReference>
<feature type="active site" evidence="12">
    <location>
        <position position="393"/>
    </location>
</feature>
<dbReference type="RefSeq" id="WP_039420282.1">
    <property type="nucleotide sequence ID" value="NZ_JRAI01000015.1"/>
</dbReference>
<keyword evidence="7 12" id="KW-1133">Transmembrane helix</keyword>
<evidence type="ECO:0000256" key="9">
    <source>
        <dbReference type="ARBA" id="ARBA00023136"/>
    </source>
</evidence>
<dbReference type="Proteomes" id="UP000030130">
    <property type="component" value="Unassembled WGS sequence"/>
</dbReference>
<dbReference type="NCBIfam" id="TIGR04265">
    <property type="entry name" value="bac_cardiolipin"/>
    <property type="match status" value="1"/>
</dbReference>
<evidence type="ECO:0000256" key="12">
    <source>
        <dbReference type="HAMAP-Rule" id="MF_01916"/>
    </source>
</evidence>
<evidence type="ECO:0000256" key="11">
    <source>
        <dbReference type="ARBA" id="ARBA00023264"/>
    </source>
</evidence>
<keyword evidence="4 12" id="KW-0808">Transferase</keyword>
<dbReference type="Pfam" id="PF13396">
    <property type="entry name" value="PLDc_N"/>
    <property type="match status" value="1"/>
</dbReference>
<feature type="domain" description="PLD phosphodiesterase" evidence="14">
    <location>
        <begin position="386"/>
        <end position="413"/>
    </location>
</feature>
<protein>
    <recommendedName>
        <fullName evidence="12 13">Cardiolipin synthase</fullName>
        <shortName evidence="12">CL synthase</shortName>
        <ecNumber evidence="12 13">2.7.8.-</ecNumber>
    </recommendedName>
</protein>
<organism evidence="15 16">
    <name type="scientific">Porphyromonas gulae</name>
    <dbReference type="NCBI Taxonomy" id="111105"/>
    <lineage>
        <taxon>Bacteria</taxon>
        <taxon>Pseudomonadati</taxon>
        <taxon>Bacteroidota</taxon>
        <taxon>Bacteroidia</taxon>
        <taxon>Bacteroidales</taxon>
        <taxon>Porphyromonadaceae</taxon>
        <taxon>Porphyromonas</taxon>
    </lineage>
</organism>
<dbReference type="STRING" id="111105.HR09_00045"/>
<evidence type="ECO:0000256" key="3">
    <source>
        <dbReference type="ARBA" id="ARBA00022516"/>
    </source>
</evidence>
<keyword evidence="2 12" id="KW-1003">Cell membrane</keyword>
<evidence type="ECO:0000256" key="2">
    <source>
        <dbReference type="ARBA" id="ARBA00022475"/>
    </source>
</evidence>
<keyword evidence="6" id="KW-0677">Repeat</keyword>
<dbReference type="GO" id="GO:0032049">
    <property type="term" value="P:cardiolipin biosynthetic process"/>
    <property type="evidence" value="ECO:0007669"/>
    <property type="project" value="UniProtKB-UniRule"/>
</dbReference>
<dbReference type="CDD" id="cd09110">
    <property type="entry name" value="PLDc_CLS_1"/>
    <property type="match status" value="1"/>
</dbReference>
<dbReference type="Pfam" id="PF13091">
    <property type="entry name" value="PLDc_2"/>
    <property type="match status" value="2"/>
</dbReference>
<dbReference type="Gene3D" id="3.30.870.10">
    <property type="entry name" value="Endonuclease Chain A"/>
    <property type="match status" value="2"/>
</dbReference>
<evidence type="ECO:0000313" key="16">
    <source>
        <dbReference type="Proteomes" id="UP000030130"/>
    </source>
</evidence>
<feature type="active site" evidence="12">
    <location>
        <position position="220"/>
    </location>
</feature>
<evidence type="ECO:0000256" key="5">
    <source>
        <dbReference type="ARBA" id="ARBA00022692"/>
    </source>
</evidence>
<dbReference type="InterPro" id="IPR030874">
    <property type="entry name" value="Cardiolipin_synth_Firmi"/>
</dbReference>
<comment type="similarity">
    <text evidence="12">Belongs to the phospholipase D family. Cardiolipin synthase subfamily.</text>
</comment>
<evidence type="ECO:0000256" key="13">
    <source>
        <dbReference type="NCBIfam" id="TIGR04265"/>
    </source>
</evidence>
<dbReference type="PANTHER" id="PTHR21248:SF22">
    <property type="entry name" value="PHOSPHOLIPASE D"/>
    <property type="match status" value="1"/>
</dbReference>
<dbReference type="InterPro" id="IPR025202">
    <property type="entry name" value="PLD-like_dom"/>
</dbReference>